<keyword evidence="3" id="KW-1185">Reference proteome</keyword>
<evidence type="ECO:0000313" key="3">
    <source>
        <dbReference type="Proteomes" id="UP001500936"/>
    </source>
</evidence>
<evidence type="ECO:0000259" key="1">
    <source>
        <dbReference type="Pfam" id="PF13229"/>
    </source>
</evidence>
<organism evidence="2 3">
    <name type="scientific">Nibrella viscosa</name>
    <dbReference type="NCBI Taxonomy" id="1084524"/>
    <lineage>
        <taxon>Bacteria</taxon>
        <taxon>Pseudomonadati</taxon>
        <taxon>Bacteroidota</taxon>
        <taxon>Cytophagia</taxon>
        <taxon>Cytophagales</taxon>
        <taxon>Spirosomataceae</taxon>
        <taxon>Nibrella</taxon>
    </lineage>
</organism>
<gene>
    <name evidence="2" type="ORF">GCM10023187_25810</name>
</gene>
<protein>
    <recommendedName>
        <fullName evidence="1">Right handed beta helix domain-containing protein</fullName>
    </recommendedName>
</protein>
<evidence type="ECO:0000313" key="2">
    <source>
        <dbReference type="EMBL" id="GAA4406406.1"/>
    </source>
</evidence>
<dbReference type="Pfam" id="PF13229">
    <property type="entry name" value="Beta_helix"/>
    <property type="match status" value="1"/>
</dbReference>
<feature type="domain" description="Right handed beta helix" evidence="1">
    <location>
        <begin position="159"/>
        <end position="221"/>
    </location>
</feature>
<dbReference type="Proteomes" id="UP001500936">
    <property type="component" value="Unassembled WGS sequence"/>
</dbReference>
<dbReference type="InterPro" id="IPR039448">
    <property type="entry name" value="Beta_helix"/>
</dbReference>
<dbReference type="InterPro" id="IPR011050">
    <property type="entry name" value="Pectin_lyase_fold/virulence"/>
</dbReference>
<accession>A0ABP8KGU9</accession>
<name>A0ABP8KGU9_9BACT</name>
<proteinExistence type="predicted"/>
<dbReference type="RefSeq" id="WP_345267709.1">
    <property type="nucleotide sequence ID" value="NZ_BAABHB010000004.1"/>
</dbReference>
<comment type="caution">
    <text evidence="2">The sequence shown here is derived from an EMBL/GenBank/DDBJ whole genome shotgun (WGS) entry which is preliminary data.</text>
</comment>
<reference evidence="3" key="1">
    <citation type="journal article" date="2019" name="Int. J. Syst. Evol. Microbiol.">
        <title>The Global Catalogue of Microorganisms (GCM) 10K type strain sequencing project: providing services to taxonomists for standard genome sequencing and annotation.</title>
        <authorList>
            <consortium name="The Broad Institute Genomics Platform"/>
            <consortium name="The Broad Institute Genome Sequencing Center for Infectious Disease"/>
            <person name="Wu L."/>
            <person name="Ma J."/>
        </authorList>
    </citation>
    <scope>NUCLEOTIDE SEQUENCE [LARGE SCALE GENOMIC DNA]</scope>
    <source>
        <strain evidence="3">JCM 17925</strain>
    </source>
</reference>
<dbReference type="SUPFAM" id="SSF51126">
    <property type="entry name" value="Pectin lyase-like"/>
    <property type="match status" value="1"/>
</dbReference>
<sequence length="412" mass="43951">MQANTPSILRPALSLSKKLLYVAVAGTVAFTSCKKEPGVEPTPTTPVVQPLTLNESIKVNTELVDRIADPELPDYIVSKNIAVGAELTIRPGVVIAFDRDVRMDINADGLVIAQGTAAKKIRFIGLQKTKGFWAGIANYSRSNANIFEHVDVMHAGSRTIFSTTKSGMFISGSQSQFAFKHTTFSQNDGYGLYVYDGGILREFSQNAFTSNTEAGIMVDGANVVKLDAGSTFTGGNGRNVVDVTSGGIRSSNDVVWTGFADKTPYRISGDFAVEAAWILNPGVTLEMNRDAVIRINTGGYLLAKGTPTSKITFTGATRTAGFWRGIICYSADSKNLIENAAISYAGSNVIVSGKKANLAIYGNRATMTIQNTQISNSGGYGLFVSYGASVNTDVTTANSFESNAQTNVMIEK</sequence>
<dbReference type="EMBL" id="BAABHB010000004">
    <property type="protein sequence ID" value="GAA4406406.1"/>
    <property type="molecule type" value="Genomic_DNA"/>
</dbReference>